<dbReference type="AlphaFoldDB" id="A0AAD9QWC9"/>
<organism evidence="8 9">
    <name type="scientific">Acropora cervicornis</name>
    <name type="common">Staghorn coral</name>
    <dbReference type="NCBI Taxonomy" id="6130"/>
    <lineage>
        <taxon>Eukaryota</taxon>
        <taxon>Metazoa</taxon>
        <taxon>Cnidaria</taxon>
        <taxon>Anthozoa</taxon>
        <taxon>Hexacorallia</taxon>
        <taxon>Scleractinia</taxon>
        <taxon>Astrocoeniina</taxon>
        <taxon>Acroporidae</taxon>
        <taxon>Acropora</taxon>
    </lineage>
</organism>
<keyword evidence="9" id="KW-1185">Reference proteome</keyword>
<comment type="subunit">
    <text evidence="7">Homodimer.</text>
</comment>
<dbReference type="GO" id="GO:0004019">
    <property type="term" value="F:adenylosuccinate synthase activity"/>
    <property type="evidence" value="ECO:0007669"/>
    <property type="project" value="UniProtKB-UniRule"/>
</dbReference>
<keyword evidence="3 7" id="KW-0547">Nucleotide-binding</keyword>
<comment type="caution">
    <text evidence="8">The sequence shown here is derived from an EMBL/GenBank/DDBJ whole genome shotgun (WGS) entry which is preliminary data.</text>
</comment>
<feature type="binding site" evidence="7">
    <location>
        <begin position="174"/>
        <end position="176"/>
    </location>
    <ligand>
        <name>GTP</name>
        <dbReference type="ChEBI" id="CHEBI:37565"/>
    </ligand>
</feature>
<dbReference type="InterPro" id="IPR042111">
    <property type="entry name" value="Adenylosuccinate_synth_dom3"/>
</dbReference>
<comment type="catalytic activity">
    <reaction evidence="7">
        <text>IMP + L-aspartate + GTP = N(6)-(1,2-dicarboxyethyl)-AMP + GDP + phosphate + 2 H(+)</text>
        <dbReference type="Rhea" id="RHEA:15753"/>
        <dbReference type="ChEBI" id="CHEBI:15378"/>
        <dbReference type="ChEBI" id="CHEBI:29991"/>
        <dbReference type="ChEBI" id="CHEBI:37565"/>
        <dbReference type="ChEBI" id="CHEBI:43474"/>
        <dbReference type="ChEBI" id="CHEBI:57567"/>
        <dbReference type="ChEBI" id="CHEBI:58053"/>
        <dbReference type="ChEBI" id="CHEBI:58189"/>
        <dbReference type="EC" id="6.3.4.4"/>
    </reaction>
</comment>
<comment type="subcellular location">
    <subcellularLocation>
        <location evidence="7">Cytoplasm</location>
    </subcellularLocation>
</comment>
<comment type="function">
    <text evidence="7">Plays an important role in the de novo pathway and in the salvage pathway of purine nucleotide biosynthesis. Catalyzes the first commited step in the biosynthesis of AMP from IMP.</text>
</comment>
<comment type="caution">
    <text evidence="7">Lacks conserved residue(s) required for the propagation of feature annotation.</text>
</comment>
<dbReference type="GO" id="GO:0046040">
    <property type="term" value="P:IMP metabolic process"/>
    <property type="evidence" value="ECO:0007669"/>
    <property type="project" value="TreeGrafter"/>
</dbReference>
<evidence type="ECO:0000256" key="1">
    <source>
        <dbReference type="ARBA" id="ARBA00022598"/>
    </source>
</evidence>
<dbReference type="EMBL" id="JARQWQ010000011">
    <property type="protein sequence ID" value="KAK2568602.1"/>
    <property type="molecule type" value="Genomic_DNA"/>
</dbReference>
<dbReference type="InterPro" id="IPR042109">
    <property type="entry name" value="Adenylosuccinate_synth_dom1"/>
</dbReference>
<comment type="similarity">
    <text evidence="7">Belongs to the adenylosuccinate synthetase family.</text>
</comment>
<comment type="cofactor">
    <cofactor evidence="7">
        <name>Mg(2+)</name>
        <dbReference type="ChEBI" id="CHEBI:18420"/>
    </cofactor>
    <text evidence="7">Binds 1 Mg(2+) ion per subunit.</text>
</comment>
<feature type="binding site" evidence="7">
    <location>
        <position position="18"/>
    </location>
    <ligand>
        <name>IMP</name>
        <dbReference type="ChEBI" id="CHEBI:58053"/>
    </ligand>
</feature>
<dbReference type="PANTHER" id="PTHR11846">
    <property type="entry name" value="ADENYLOSUCCINATE SYNTHETASE"/>
    <property type="match status" value="1"/>
</dbReference>
<keyword evidence="6 7" id="KW-0342">GTP-binding</keyword>
<evidence type="ECO:0000256" key="7">
    <source>
        <dbReference type="HAMAP-Rule" id="MF_03125"/>
    </source>
</evidence>
<keyword evidence="2 7" id="KW-0479">Metal-binding</keyword>
<dbReference type="InterPro" id="IPR001114">
    <property type="entry name" value="Adenylosuccinate_synthetase"/>
</dbReference>
<comment type="pathway">
    <text evidence="7">Purine metabolism; AMP biosynthesis via de novo pathway; AMP from IMP: step 1/2.</text>
</comment>
<evidence type="ECO:0000313" key="8">
    <source>
        <dbReference type="EMBL" id="KAK2568602.1"/>
    </source>
</evidence>
<feature type="binding site" evidence="7">
    <location>
        <begin position="92"/>
        <end position="94"/>
    </location>
    <ligand>
        <name>GTP</name>
        <dbReference type="ChEBI" id="CHEBI:37565"/>
    </ligand>
</feature>
<dbReference type="Gene3D" id="3.90.170.10">
    <property type="entry name" value="Adenylosuccinate Synthetase, subunit A, domain 3"/>
    <property type="match status" value="1"/>
</dbReference>
<keyword evidence="4 7" id="KW-0658">Purine biosynthesis</keyword>
<gene>
    <name evidence="8" type="ORF">P5673_006540</name>
</gene>
<feature type="binding site" evidence="7">
    <location>
        <position position="33"/>
    </location>
    <ligand>
        <name>IMP</name>
        <dbReference type="ChEBI" id="CHEBI:58053"/>
    </ligand>
</feature>
<dbReference type="PANTHER" id="PTHR11846:SF0">
    <property type="entry name" value="ADENYLOSUCCINATE SYNTHETASE"/>
    <property type="match status" value="1"/>
</dbReference>
<evidence type="ECO:0000313" key="9">
    <source>
        <dbReference type="Proteomes" id="UP001249851"/>
    </source>
</evidence>
<dbReference type="HAMAP" id="MF_00011">
    <property type="entry name" value="Adenylosucc_synth"/>
    <property type="match status" value="1"/>
</dbReference>
<dbReference type="Gene3D" id="3.40.440.10">
    <property type="entry name" value="Adenylosuccinate Synthetase, subunit A, domain 1"/>
    <property type="match status" value="1"/>
</dbReference>
<keyword evidence="5 7" id="KW-0460">Magnesium</keyword>
<keyword evidence="1 7" id="KW-0436">Ligase</keyword>
<dbReference type="EC" id="6.3.4.4" evidence="7"/>
<sequence>MHKALQNESAKIIVEGANALMLDIDFGTYPFVTSSSCAVGAVCTGLGIPPTAIGNVYGVTKAYTTRVGRGGFPTELKDVSLLCYINILVIAKLDVLDTFEEVKIGISYKHKGKVLESFPASVEILDEIEVEYITLPGWMTSISDCRSFSGLPENAQAYIRKIEEITQIPVQWVGVGKSRDDMISLF</sequence>
<feature type="binding site" evidence="7">
    <location>
        <position position="77"/>
    </location>
    <ligand>
        <name>IMP</name>
        <dbReference type="ChEBI" id="CHEBI:58053"/>
    </ligand>
</feature>
<dbReference type="GO" id="GO:0005737">
    <property type="term" value="C:cytoplasm"/>
    <property type="evidence" value="ECO:0007669"/>
    <property type="project" value="UniProtKB-SubCell"/>
</dbReference>
<evidence type="ECO:0000256" key="4">
    <source>
        <dbReference type="ARBA" id="ARBA00022755"/>
    </source>
</evidence>
<proteinExistence type="inferred from homology"/>
<dbReference type="GO" id="GO:0044208">
    <property type="term" value="P:'de novo' AMP biosynthetic process"/>
    <property type="evidence" value="ECO:0007669"/>
    <property type="project" value="UniProtKB-UniRule"/>
</dbReference>
<protein>
    <recommendedName>
        <fullName evidence="7">Adenylosuccinate synthetase</fullName>
        <shortName evidence="7">AMPSase</shortName>
        <shortName evidence="7">AdSS</shortName>
        <ecNumber evidence="7">6.3.4.4</ecNumber>
    </recommendedName>
    <alternativeName>
        <fullName evidence="7">IMP--aspartate ligase</fullName>
    </alternativeName>
</protein>
<evidence type="ECO:0000256" key="2">
    <source>
        <dbReference type="ARBA" id="ARBA00022723"/>
    </source>
</evidence>
<dbReference type="SUPFAM" id="SSF52540">
    <property type="entry name" value="P-loop containing nucleoside triphosphate hydrolases"/>
    <property type="match status" value="1"/>
</dbReference>
<reference evidence="8" key="1">
    <citation type="journal article" date="2023" name="G3 (Bethesda)">
        <title>Whole genome assembly and annotation of the endangered Caribbean coral Acropora cervicornis.</title>
        <authorList>
            <person name="Selwyn J.D."/>
            <person name="Vollmer S.V."/>
        </authorList>
    </citation>
    <scope>NUCLEOTIDE SEQUENCE</scope>
    <source>
        <strain evidence="8">K2</strain>
    </source>
</reference>
<keyword evidence="7" id="KW-0963">Cytoplasm</keyword>
<dbReference type="GO" id="GO:0005525">
    <property type="term" value="F:GTP binding"/>
    <property type="evidence" value="ECO:0007669"/>
    <property type="project" value="UniProtKB-UniRule"/>
</dbReference>
<dbReference type="Proteomes" id="UP001249851">
    <property type="component" value="Unassembled WGS sequence"/>
</dbReference>
<evidence type="ECO:0000256" key="5">
    <source>
        <dbReference type="ARBA" id="ARBA00022842"/>
    </source>
</evidence>
<dbReference type="SMART" id="SM00788">
    <property type="entry name" value="Adenylsucc_synt"/>
    <property type="match status" value="1"/>
</dbReference>
<evidence type="ECO:0000256" key="3">
    <source>
        <dbReference type="ARBA" id="ARBA00022741"/>
    </source>
</evidence>
<dbReference type="GO" id="GO:0000287">
    <property type="term" value="F:magnesium ion binding"/>
    <property type="evidence" value="ECO:0007669"/>
    <property type="project" value="UniProtKB-UniRule"/>
</dbReference>
<dbReference type="Pfam" id="PF00709">
    <property type="entry name" value="Adenylsucc_synt"/>
    <property type="match status" value="2"/>
</dbReference>
<name>A0AAD9QWC9_ACRCE</name>
<dbReference type="InterPro" id="IPR027417">
    <property type="entry name" value="P-loop_NTPase"/>
</dbReference>
<accession>A0AAD9QWC9</accession>
<evidence type="ECO:0000256" key="6">
    <source>
        <dbReference type="ARBA" id="ARBA00023134"/>
    </source>
</evidence>
<reference evidence="8" key="2">
    <citation type="journal article" date="2023" name="Science">
        <title>Genomic signatures of disease resistance in endangered staghorn corals.</title>
        <authorList>
            <person name="Vollmer S.V."/>
            <person name="Selwyn J.D."/>
            <person name="Despard B.A."/>
            <person name="Roesel C.L."/>
        </authorList>
    </citation>
    <scope>NUCLEOTIDE SEQUENCE</scope>
    <source>
        <strain evidence="8">K2</strain>
    </source>
</reference>